<protein>
    <submittedName>
        <fullName evidence="12">Mechanosensitive ion channel protein MscS</fullName>
    </submittedName>
</protein>
<feature type="domain" description="Mechanosensitive ion channel MscS" evidence="9">
    <location>
        <begin position="159"/>
        <end position="223"/>
    </location>
</feature>
<dbReference type="EMBL" id="BMVF01000007">
    <property type="protein sequence ID" value="GHD89799.1"/>
    <property type="molecule type" value="Genomic_DNA"/>
</dbReference>
<keyword evidence="13" id="KW-1185">Reference proteome</keyword>
<keyword evidence="3" id="KW-1003">Cell membrane</keyword>
<dbReference type="SUPFAM" id="SSF82689">
    <property type="entry name" value="Mechanosensitive channel protein MscS (YggB), C-terminal domain"/>
    <property type="match status" value="1"/>
</dbReference>
<comment type="subcellular location">
    <subcellularLocation>
        <location evidence="1">Cell membrane</location>
        <topology evidence="1">Multi-pass membrane protein</topology>
    </subcellularLocation>
</comment>
<evidence type="ECO:0000256" key="8">
    <source>
        <dbReference type="SAM" id="Phobius"/>
    </source>
</evidence>
<dbReference type="FunFam" id="1.10.287.1260:FF:000005">
    <property type="entry name" value="Mechanosensitive ion channel family protein"/>
    <property type="match status" value="1"/>
</dbReference>
<dbReference type="GO" id="GO:0005886">
    <property type="term" value="C:plasma membrane"/>
    <property type="evidence" value="ECO:0007669"/>
    <property type="project" value="UniProtKB-SubCell"/>
</dbReference>
<dbReference type="InterPro" id="IPR011014">
    <property type="entry name" value="MscS_channel_TM-2"/>
</dbReference>
<organism evidence="12 13">
    <name type="scientific">Streptomyces naganishii JCM 4654</name>
    <dbReference type="NCBI Taxonomy" id="1306179"/>
    <lineage>
        <taxon>Bacteria</taxon>
        <taxon>Bacillati</taxon>
        <taxon>Actinomycetota</taxon>
        <taxon>Actinomycetes</taxon>
        <taxon>Kitasatosporales</taxon>
        <taxon>Streptomycetaceae</taxon>
        <taxon>Streptomyces</taxon>
    </lineage>
</organism>
<dbReference type="FunFam" id="2.30.30.60:FF:000001">
    <property type="entry name" value="MscS Mechanosensitive ion channel"/>
    <property type="match status" value="1"/>
</dbReference>
<reference evidence="12" key="1">
    <citation type="journal article" date="2014" name="Int. J. Syst. Evol. Microbiol.">
        <title>Complete genome sequence of Corynebacterium casei LMG S-19264T (=DSM 44701T), isolated from a smear-ripened cheese.</title>
        <authorList>
            <consortium name="US DOE Joint Genome Institute (JGI-PGF)"/>
            <person name="Walter F."/>
            <person name="Albersmeier A."/>
            <person name="Kalinowski J."/>
            <person name="Ruckert C."/>
        </authorList>
    </citation>
    <scope>NUCLEOTIDE SEQUENCE</scope>
    <source>
        <strain evidence="12">JCM 4654</strain>
    </source>
</reference>
<evidence type="ECO:0000256" key="1">
    <source>
        <dbReference type="ARBA" id="ARBA00004651"/>
    </source>
</evidence>
<dbReference type="InterPro" id="IPR049142">
    <property type="entry name" value="MS_channel_1st"/>
</dbReference>
<evidence type="ECO:0000259" key="9">
    <source>
        <dbReference type="Pfam" id="PF00924"/>
    </source>
</evidence>
<dbReference type="PANTHER" id="PTHR30460:SF0">
    <property type="entry name" value="MODERATE CONDUCTANCE MECHANOSENSITIVE CHANNEL YBIO"/>
    <property type="match status" value="1"/>
</dbReference>
<dbReference type="RefSeq" id="WP_190178505.1">
    <property type="nucleotide sequence ID" value="NZ_BMVF01000007.1"/>
</dbReference>
<accession>A0A919CW66</accession>
<feature type="transmembrane region" description="Helical" evidence="8">
    <location>
        <begin position="47"/>
        <end position="71"/>
    </location>
</feature>
<dbReference type="SUPFAM" id="SSF50182">
    <property type="entry name" value="Sm-like ribonucleoproteins"/>
    <property type="match status" value="1"/>
</dbReference>
<dbReference type="Gene3D" id="1.10.287.1260">
    <property type="match status" value="1"/>
</dbReference>
<dbReference type="PANTHER" id="PTHR30460">
    <property type="entry name" value="MODERATE CONDUCTANCE MECHANOSENSITIVE CHANNEL YBIO"/>
    <property type="match status" value="1"/>
</dbReference>
<feature type="compositionally biased region" description="Low complexity" evidence="7">
    <location>
        <begin position="333"/>
        <end position="351"/>
    </location>
</feature>
<evidence type="ECO:0000256" key="3">
    <source>
        <dbReference type="ARBA" id="ARBA00022475"/>
    </source>
</evidence>
<comment type="caution">
    <text evidence="12">The sequence shown here is derived from an EMBL/GenBank/DDBJ whole genome shotgun (WGS) entry which is preliminary data.</text>
</comment>
<keyword evidence="5 8" id="KW-1133">Transmembrane helix</keyword>
<reference evidence="12" key="2">
    <citation type="submission" date="2020-09" db="EMBL/GenBank/DDBJ databases">
        <authorList>
            <person name="Sun Q."/>
            <person name="Ohkuma M."/>
        </authorList>
    </citation>
    <scope>NUCLEOTIDE SEQUENCE</scope>
    <source>
        <strain evidence="12">JCM 4654</strain>
    </source>
</reference>
<keyword evidence="4 8" id="KW-0812">Transmembrane</keyword>
<evidence type="ECO:0000256" key="4">
    <source>
        <dbReference type="ARBA" id="ARBA00022692"/>
    </source>
</evidence>
<dbReference type="InterPro" id="IPR011066">
    <property type="entry name" value="MscS_channel_C_sf"/>
</dbReference>
<evidence type="ECO:0000313" key="12">
    <source>
        <dbReference type="EMBL" id="GHD89799.1"/>
    </source>
</evidence>
<dbReference type="GO" id="GO:0008381">
    <property type="term" value="F:mechanosensitive monoatomic ion channel activity"/>
    <property type="evidence" value="ECO:0007669"/>
    <property type="project" value="InterPro"/>
</dbReference>
<proteinExistence type="inferred from homology"/>
<dbReference type="Pfam" id="PF21088">
    <property type="entry name" value="MS_channel_1st"/>
    <property type="match status" value="1"/>
</dbReference>
<dbReference type="Pfam" id="PF21082">
    <property type="entry name" value="MS_channel_3rd"/>
    <property type="match status" value="1"/>
</dbReference>
<dbReference type="Gene3D" id="3.30.70.100">
    <property type="match status" value="1"/>
</dbReference>
<dbReference type="InterPro" id="IPR049278">
    <property type="entry name" value="MS_channel_C"/>
</dbReference>
<dbReference type="InterPro" id="IPR010920">
    <property type="entry name" value="LSM_dom_sf"/>
</dbReference>
<evidence type="ECO:0000256" key="2">
    <source>
        <dbReference type="ARBA" id="ARBA00008017"/>
    </source>
</evidence>
<dbReference type="InterPro" id="IPR023408">
    <property type="entry name" value="MscS_beta-dom_sf"/>
</dbReference>
<dbReference type="InterPro" id="IPR006685">
    <property type="entry name" value="MscS_channel_2nd"/>
</dbReference>
<sequence length="366" mass="38467">MSLPAVLLAAGPSPSPSPSGSATVTVPTLQDAQQSANQAASWVEQNWSTWLAIGLRVLLILVIAGVLRVVVRRAITKLIDRMTRTVQAVDGTALGGLLVNAERRRQRAAAIGSVLRSVASFVILGTAALMVLATFQINLAPLLASAGVAGVAIGFGARNLVTDFLSGVFMILEDQYGVGDTIDAGVASGEVIEVGLRVTKLRGDNGAIWYVRNGEVKRIGNLSQGWATAGVDVTVRADEDLDRMKATLDEVAEKMSKEEPWNELLWSPVEVLGLDSVLIDSMVVRVSARTMPGKSAAVERELRWRIKRAFDAADIPIVGGATATPEEDPAPDPSAAVAAPSAFSNSASPQAEAAAPIVPQRPVPKQ</sequence>
<dbReference type="InterPro" id="IPR045276">
    <property type="entry name" value="YbiO_bact"/>
</dbReference>
<evidence type="ECO:0000256" key="6">
    <source>
        <dbReference type="ARBA" id="ARBA00023136"/>
    </source>
</evidence>
<evidence type="ECO:0000313" key="13">
    <source>
        <dbReference type="Proteomes" id="UP000608955"/>
    </source>
</evidence>
<evidence type="ECO:0000259" key="11">
    <source>
        <dbReference type="Pfam" id="PF21088"/>
    </source>
</evidence>
<evidence type="ECO:0000259" key="10">
    <source>
        <dbReference type="Pfam" id="PF21082"/>
    </source>
</evidence>
<evidence type="ECO:0000256" key="7">
    <source>
        <dbReference type="SAM" id="MobiDB-lite"/>
    </source>
</evidence>
<name>A0A919CW66_9ACTN</name>
<dbReference type="Gene3D" id="2.30.30.60">
    <property type="match status" value="1"/>
</dbReference>
<keyword evidence="6 8" id="KW-0472">Membrane</keyword>
<feature type="transmembrane region" description="Helical" evidence="8">
    <location>
        <begin position="113"/>
        <end position="133"/>
    </location>
</feature>
<feature type="region of interest" description="Disordered" evidence="7">
    <location>
        <begin position="319"/>
        <end position="366"/>
    </location>
</feature>
<gene>
    <name evidence="12" type="ORF">GCM10010508_32240</name>
</gene>
<dbReference type="Proteomes" id="UP000608955">
    <property type="component" value="Unassembled WGS sequence"/>
</dbReference>
<feature type="transmembrane region" description="Helical" evidence="8">
    <location>
        <begin position="139"/>
        <end position="161"/>
    </location>
</feature>
<evidence type="ECO:0000256" key="5">
    <source>
        <dbReference type="ARBA" id="ARBA00022989"/>
    </source>
</evidence>
<feature type="domain" description="Mechanosensitive ion channel MscS C-terminal" evidence="10">
    <location>
        <begin position="231"/>
        <end position="317"/>
    </location>
</feature>
<comment type="similarity">
    <text evidence="2">Belongs to the MscS (TC 1.A.23) family.</text>
</comment>
<dbReference type="Pfam" id="PF00924">
    <property type="entry name" value="MS_channel_2nd"/>
    <property type="match status" value="1"/>
</dbReference>
<dbReference type="AlphaFoldDB" id="A0A919CW66"/>
<dbReference type="SUPFAM" id="SSF82861">
    <property type="entry name" value="Mechanosensitive channel protein MscS (YggB), transmembrane region"/>
    <property type="match status" value="1"/>
</dbReference>
<feature type="domain" description="Mechanosensitive ion channel transmembrane helices 2/3" evidence="11">
    <location>
        <begin position="119"/>
        <end position="157"/>
    </location>
</feature>
<dbReference type="FunFam" id="3.30.70.100:FF:000018">
    <property type="entry name" value="MscS mechanosensitive ion channel"/>
    <property type="match status" value="1"/>
</dbReference>